<dbReference type="InParanoid" id="A0A0G4EL81"/>
<dbReference type="EMBL" id="CDMY01000255">
    <property type="protein sequence ID" value="CEL97712.1"/>
    <property type="molecule type" value="Genomic_DNA"/>
</dbReference>
<evidence type="ECO:0000259" key="6">
    <source>
        <dbReference type="PROSITE" id="PS50853"/>
    </source>
</evidence>
<dbReference type="VEuPathDB" id="CryptoDB:Vbra_12297"/>
<evidence type="ECO:0000313" key="7">
    <source>
        <dbReference type="EMBL" id="CEL97712.1"/>
    </source>
</evidence>
<feature type="domain" description="Fibronectin type-III" evidence="6">
    <location>
        <begin position="780"/>
        <end position="887"/>
    </location>
</feature>
<dbReference type="SUPFAM" id="SSF49265">
    <property type="entry name" value="Fibronectin type III"/>
    <property type="match status" value="1"/>
</dbReference>
<feature type="compositionally biased region" description="Basic residues" evidence="4">
    <location>
        <begin position="4228"/>
        <end position="4241"/>
    </location>
</feature>
<dbReference type="Pfam" id="PF13948">
    <property type="entry name" value="DUF4215"/>
    <property type="match status" value="11"/>
</dbReference>
<evidence type="ECO:0000256" key="2">
    <source>
        <dbReference type="ARBA" id="ARBA00022737"/>
    </source>
</evidence>
<dbReference type="OrthoDB" id="27819at2759"/>
<evidence type="ECO:0000256" key="1">
    <source>
        <dbReference type="ARBA" id="ARBA00022729"/>
    </source>
</evidence>
<dbReference type="Pfam" id="PF13540">
    <property type="entry name" value="RCC1_2"/>
    <property type="match status" value="1"/>
</dbReference>
<keyword evidence="5" id="KW-1133">Transmembrane helix</keyword>
<reference evidence="7 8" key="1">
    <citation type="submission" date="2014-11" db="EMBL/GenBank/DDBJ databases">
        <authorList>
            <person name="Zhu J."/>
            <person name="Qi W."/>
            <person name="Song R."/>
        </authorList>
    </citation>
    <scope>NUCLEOTIDE SEQUENCE [LARGE SCALE GENOMIC DNA]</scope>
</reference>
<sequence>MPAASVTIHFDHIDCGDDYCLAIAAPHGTAVGWHGGQDLTGRTMPPVGFLFSQLSAGPFHACGVTQAGPGSGFPSVPTLALQDDLLTLGSALPTAHCWGRGSEGQLDVPTQDLAKNEHFTSLTAGGFHSCGVTNLNHVYCFGDNSNRQSSVPPSYQGRYDLIAAGTYHTCASTLTKVLVCWGVPDARTSPPALAAVDSWSDLSCYEDVCCAVLDAAQVTCWGLQAFGQTTPPVLGDIYQDNQDTVFWDKVSCGSFHCCGIDSLAMTHCWGSNDNGQCDTPPLKTKDVAAGGSFICGLDTDGNATCWGGGPVYEEISKIPTDESTMEPVIHVPAPNTDVSQRLAIEVVLPEWPSHNTVTITLVNAPLDVFSDEIRLVTDPDTPHILTVNADFARAGSFVVYINSVNMSQHWHPFMTDSASPLFTSISSNGSLPVPLEDTDFHHRLLEGAIYDLIVSYQDVFDHEQANVTATRLTLRQDNYTEAPELVSLHNGSWLHQEINLRYHLPEAMAEWTAFLILSLSPSSPVNDTGAPYYLRLSWEGCQQGPHDLLLTASNLSRSIDSNVSPYLPAQIHRGGPLLVDDFNSSDGASIGLVDGASYDLELQAQDADGNEANSTYVYDLFHWIDRFTESAQLQVDSLPVSQPLSISYRIPEPAKAGSLLVDIEEMVEWDQGARDPIAPYSFTVVPKMEEYGVWKTIELLVNDLFLDPSSPSMAPHPLLRTASQQPTSKVTHAVTTEPILAPFTGYLRDGTRYRIRLSYQDYYGNPVALSYADFTTRFMAPSKPPLTSFALRKAYSTSLALNVTYRPTLSGGLPVLEMLLEVYEDARGLGTNWAELPSRTMTLSGFDTHLILPNLRSSTSYGLRLSVQTSTGQSPPSDVFVARTVGLCGDGIREESEGCDDANIQPGDGCNSWCEIETGWTCGLRWNAPDNITQYLYCSPIHGDGIRVGSEECDDMNRLENDGCDNHGLVEKFYSCSPGPSGHDDCNIDCGNLIDGDGCSSNCTIETRFGFTCKDVWSPSLESFTSECQATCPDGFRFGGEECDDANINNNDGCTRECKVAPGWVCVRLKQYPADAQSAIGDLRVNKTNLEEMRNGVELCLREACGDGKLNPYGLEECDDGNLNPNDGCDHLCRIEKGWLCDEVLGINGSACIPNCSDGYRVPAHEACDDGDLIGGDGCNEVCQVEEGWECFSRAKTGQPDLCLPKCGDSLLIKPLEQCDDSNTLSGDGCSRTCQIEKGFTCYRPRVPAGVEKWAHRQYQPDMCVPECSDGIRMPERRGGAATGSGTFVGQQCDDGNLVNGDGCSVFCEIERGYFCHEDSATSDTLPEGGGPAISLSVCHPLCGDMMIKDTEQCDGDTRSADGCAYPNCTVEEGWVCPMRAEVGEGQPCVPICGDGRKLGLEECDDGNTHNDDGCSSSCTIEPFWECAIDIMTEARRSTCFPICGDGYTAGGESCDDMNIVGGDGCSPSCLVEESYECCPASLDPSAAAVYKRMREELANSPSVDRLTLTPGVQLPLIKGPSECSLRSPGEPLKCPSTCGNGVLESPHEQCDDGNLLAADGCDDRCRIEQGFQCACPRECFVPEGVPLSTPDRAIICRCKQECAAECGDAFKSDNEECDLGNQSHGGGCSDCRIARGWECHQSVTGPGMCLPVCNDGLRVGDEHCDTGGIEQRGCSAKCTVEEGYECAGGSALSTDQCDIPLIGLGEGSTPAGSGVFNWTTHGITPFPSGMPPSLPTGCDAGVCMILTGYMCLIEPINGTTECRAVCGDGIFVQEEESCDDGNLVDGDGCSSQCLIEEGWLCELSFEGMEQGPLTFLQVTGPAANETSTAQAGSTDDAFVLINETLSARQDQVQVQQAAKRPISVCRPHCGDGTVHPLGEECDDGNAWASDGCSKTCIVESTFSCDRREEMGGKPSVCSPIFGDGYETGGETCDTGALFAAILPLVMPSADPLSLGCLNGKTQPGYHCTRGAPLPPVNRSEYLSNVTALIAMSESVELWSQRESGSDGGLPPSVDLNLAQAIVDSPYGPKPSICQSTCGNGRLDAHEECETSNTTGSTESCQSCRYEGVSRCSDGIVQPSEECDDGDTSSGDGCDSGCKIEKGYECTRPPASSGELSECSTVCGDSILVEAMEQCDDGNLLSGDGCNVTCGIEDDFYCFRVSPSVDAPNYPLPSSICVEAVPSRVVSATFSPSFAAISLSFSPNPVVIGGVASTGGPPTTKRVFPCQSLFGAEPLRLLEATNGDMRAGQASCSFDSPGTARIVVAEGATVRPGSVLAIEEGAIRRYRFAPGSANEAQNVTVEAGTPQIPLRAIISGPGAISRCMGADLSGAYSTIPGLPTWPIMYKWRVHDVNALETQTPAAASAELLRLQTVYSNSPQLVNGSILSFVASAEWWGTGMLPPPLTSGFLYTFELTITDVLGQSASTRHSMQILPNEAPVPVVHGFQPPAITLSEGDPLLLEIEVLISYGCTGLRQLPPAEVTALFSKSPSLEWTGTNDSQPIHMADYLTEGDKSRRLFIPANKLVPGTYVFTATACLNAGLCGKKAFTVKVRETQLAPLDAADATISRRILQGAHSFSTLEPSAVEASIMTILQPDSPRHVPALHQVPPLRVADSLSYDRGEGLPSAYQHAPTKTIIDTSGGAKTVVTVPEGFGFVLAAQLNQRTNGTASPAAGAASTTRDFQYVARPLEMEGETIYAYEVEWSVGTPFERADQFWPVQDTPSRSKSVNATLSNATVDLSSKSSSLFIHVPPLLLLPGVVLNFRLTLTLGLDWQHPAVNPDSTLLKVTADQLIEASSPPGGGSLSVRAMEKAATFGLWEADFDLRGWSADHLPLAYRFEYQPFLETRHRDFYPFIDAAPNEVSPNVTEANTTARTTASDTDEDFVLLSDWMYVPHLKALLYPRRGKIGVRAVVSDWLGSVTTSATHNVSFLESTGPTLHPWLAALPLDYQQSAVPASQPVSLPAEFDKIKESIDRLRASGPSAVLQALQEVALAALWPDRTQPSDFSFNCSEHCGEHGRCPNVRLVQELRLVARTVDASSVDFSPRVTLTRVNRDGTVEVIEQQLIYVTKQDTDRCVCDAGWEGVACDRMASQRLLQQEMAEYILGMAETLFTDAAAAASLVPLSSAYIELHLQVLRHVLSDSSRLSEGILAVATDFLGVIVLESSASSLSGPALETVLNMTEGIVSLLPPIPPDEASALVEGEEGPYNALVHDNTRPFCLYYVEQQAGEPPSYLCWDPTYLKANVSCTTPPPPNDTGKQQPVTTCTFEFPSSFAHVYTAADLSNVEAKLSIKKVSPDRFQPPSNLRKMIVLNSSTEGAPAFLGECPCGIPPSFVVPSPFPFYLADVLTGATFSRRRLQRSPASSSAPSFLPGWWLPPQWGNPSAVSEPDTSMLLTSTLRWGDRELPVVSRKAAAKMSRHLQFIQEMLMAKASLQTAKPNTVETLETSGSLGLVGSFSLSVSGEAVVSWETSGSHPGSAAGAVSTSRLQYSAAAPSSGALSCTDCSFVAWMGKPGVEWSQWSHRAAVTGTPSLGIQVYRANASTEERMAALVARELNSSTSDGATITLTHTIPACDESDTFQKPSAVCFNSTYVSSYVCVVWDPGHEQWRYAFEHGCQPTTITELLANSGGNDTVTGVKVSCTCPLLTTAANATMQWAPTMSMLPVPRAPLPPPPLPKPIVHERKVWWMARLEPGNAMGAYLATGLLCFALSSIVLGWWADLSERRRTKLKLAKLDDQATQAVEGAEKEASKLRDGAFSDPTAFPPPPASELLLKAPLSQPVAYALPSQMGPPLHATMPVSPSSFPQHPFPGSHRVSDPAVPQMGAIVVSEGPPRTGTASSTAASFSGLPYQAQVALGMQSRDEGQVTLEDSLWIPVVGEMDHDEEDSDMDEAISVADDEVEPPPTPPEEEEDEQQQQQQQRAPLRESAFIQTTRRQTRLPPIRGAQRLPPPHERVDDARHFSPPPMAIDDARLSDSRDSDSRTPSGSPTMALAATSPSFASAPMMGYTVGSQPQFLYSTWQGQPMAVSRAGEQKAASDEEAHGEESDEAEDADREPKTAAGRYLSRFNEHIREFHSLLCLTHDSGTYAWAKHTKAVLLFLRVFSHTAAVSILFLPGMTFLSAGTFEGREGRCSGVVDSTWKCASEDHMWSGWDVFQIFITSMFVSLISLLPSYGLWVPLPFEAFVERHGIKEEDTEALYIEMFLEPPRLFPLFITSAIAYCTRQMNKRRARKKGGRRRRSSDKYQTTTAPSPYSSDEAAEKRIVAAKGLFVLQLVVWLVFFLLAFYMMAFVLFTFTAEHHDKEISIEWPEEASDGDIVRSALFYRLALKPGDPERTVRLSGFLYNEDRDISLSDPAPRIYLMSLLLSLLLDMCLVELVVLAIMAAIPEEKGIVKNIGELLTRLWWSGRGEATIFYKRREGSGFLSGEDGPARVSPEPPREEEDDAAESSASS</sequence>
<dbReference type="GO" id="GO:0004222">
    <property type="term" value="F:metalloendopeptidase activity"/>
    <property type="evidence" value="ECO:0007669"/>
    <property type="project" value="TreeGrafter"/>
</dbReference>
<evidence type="ECO:0000256" key="3">
    <source>
        <dbReference type="ARBA" id="ARBA00023157"/>
    </source>
</evidence>
<dbReference type="PANTHER" id="PTHR46130:SF3">
    <property type="entry name" value="CHROMOSOME UNDETERMINED SCAFFOLD_33, WHOLE GENOME SHOTGUN SEQUENCE"/>
    <property type="match status" value="1"/>
</dbReference>
<dbReference type="GO" id="GO:0007166">
    <property type="term" value="P:cell surface receptor signaling pathway"/>
    <property type="evidence" value="ECO:0007669"/>
    <property type="project" value="TreeGrafter"/>
</dbReference>
<feature type="region of interest" description="Disordered" evidence="4">
    <location>
        <begin position="3898"/>
        <end position="3994"/>
    </location>
</feature>
<keyword evidence="5" id="KW-0812">Transmembrane</keyword>
<feature type="transmembrane region" description="Helical" evidence="5">
    <location>
        <begin position="4270"/>
        <end position="4294"/>
    </location>
</feature>
<keyword evidence="8" id="KW-1185">Reference proteome</keyword>
<evidence type="ECO:0000256" key="4">
    <source>
        <dbReference type="SAM" id="MobiDB-lite"/>
    </source>
</evidence>
<keyword evidence="2" id="KW-0677">Repeat</keyword>
<feature type="transmembrane region" description="Helical" evidence="5">
    <location>
        <begin position="3698"/>
        <end position="3720"/>
    </location>
</feature>
<feature type="compositionally biased region" description="Basic and acidic residues" evidence="4">
    <location>
        <begin position="4032"/>
        <end position="4045"/>
    </location>
</feature>
<dbReference type="Gene3D" id="2.130.10.30">
    <property type="entry name" value="Regulator of chromosome condensation 1/beta-lactamase-inhibitor protein II"/>
    <property type="match status" value="2"/>
</dbReference>
<keyword evidence="1" id="KW-0732">Signal</keyword>
<dbReference type="InterPro" id="IPR009091">
    <property type="entry name" value="RCC1/BLIP-II"/>
</dbReference>
<dbReference type="InterPro" id="IPR036116">
    <property type="entry name" value="FN3_sf"/>
</dbReference>
<dbReference type="InterPro" id="IPR013783">
    <property type="entry name" value="Ig-like_fold"/>
</dbReference>
<evidence type="ECO:0000313" key="8">
    <source>
        <dbReference type="Proteomes" id="UP000041254"/>
    </source>
</evidence>
<gene>
    <name evidence="7" type="ORF">Vbra_12297</name>
</gene>
<organism evidence="7 8">
    <name type="scientific">Vitrella brassicaformis (strain CCMP3155)</name>
    <dbReference type="NCBI Taxonomy" id="1169540"/>
    <lineage>
        <taxon>Eukaryota</taxon>
        <taxon>Sar</taxon>
        <taxon>Alveolata</taxon>
        <taxon>Colpodellida</taxon>
        <taxon>Vitrellaceae</taxon>
        <taxon>Vitrella</taxon>
    </lineage>
</organism>
<dbReference type="STRING" id="1169540.A0A0G4EL81"/>
<dbReference type="PANTHER" id="PTHR46130">
    <property type="entry name" value="LAMGL DOMAIN-CONTAINING PROTEIN"/>
    <property type="match status" value="1"/>
</dbReference>
<keyword evidence="3" id="KW-1015">Disulfide bond</keyword>
<dbReference type="GO" id="GO:0006508">
    <property type="term" value="P:proteolysis"/>
    <property type="evidence" value="ECO:0007669"/>
    <property type="project" value="TreeGrafter"/>
</dbReference>
<dbReference type="NCBIfam" id="TIGR02232">
    <property type="entry name" value="myxo_disulf_rpt"/>
    <property type="match status" value="16"/>
</dbReference>
<feature type="compositionally biased region" description="Acidic residues" evidence="4">
    <location>
        <begin position="3898"/>
        <end position="3915"/>
    </location>
</feature>
<evidence type="ECO:0000256" key="5">
    <source>
        <dbReference type="SAM" id="Phobius"/>
    </source>
</evidence>
<feature type="region of interest" description="Disordered" evidence="4">
    <location>
        <begin position="4228"/>
        <end position="4255"/>
    </location>
</feature>
<dbReference type="InterPro" id="IPR043543">
    <property type="entry name" value="PAPPA/PAPPA2"/>
</dbReference>
<dbReference type="Gene3D" id="2.60.40.10">
    <property type="entry name" value="Immunoglobulins"/>
    <property type="match status" value="1"/>
</dbReference>
<dbReference type="InterPro" id="IPR003961">
    <property type="entry name" value="FN3_dom"/>
</dbReference>
<dbReference type="PROSITE" id="PS50853">
    <property type="entry name" value="FN3"/>
    <property type="match status" value="1"/>
</dbReference>
<feature type="compositionally biased region" description="Basic and acidic residues" evidence="4">
    <location>
        <begin position="3970"/>
        <end position="3982"/>
    </location>
</feature>
<dbReference type="SUPFAM" id="SSF50985">
    <property type="entry name" value="RCC1/BLIP-II"/>
    <property type="match status" value="1"/>
</dbReference>
<feature type="region of interest" description="Disordered" evidence="4">
    <location>
        <begin position="4028"/>
        <end position="4058"/>
    </location>
</feature>
<feature type="transmembrane region" description="Helical" evidence="5">
    <location>
        <begin position="4155"/>
        <end position="4177"/>
    </location>
</feature>
<proteinExistence type="predicted"/>
<feature type="region of interest" description="Disordered" evidence="4">
    <location>
        <begin position="4421"/>
        <end position="4453"/>
    </location>
</feature>
<dbReference type="GO" id="GO:0005615">
    <property type="term" value="C:extracellular space"/>
    <property type="evidence" value="ECO:0007669"/>
    <property type="project" value="TreeGrafter"/>
</dbReference>
<feature type="transmembrane region" description="Helical" evidence="5">
    <location>
        <begin position="4360"/>
        <end position="4387"/>
    </location>
</feature>
<name>A0A0G4EL81_VITBC</name>
<keyword evidence="5" id="KW-0472">Membrane</keyword>
<feature type="compositionally biased region" description="Polar residues" evidence="4">
    <location>
        <begin position="4244"/>
        <end position="4255"/>
    </location>
</feature>
<dbReference type="InterPro" id="IPR011936">
    <property type="entry name" value="Myxo_disulph_rpt"/>
</dbReference>
<accession>A0A0G4EL81</accession>
<dbReference type="Proteomes" id="UP000041254">
    <property type="component" value="Unassembled WGS sequence"/>
</dbReference>
<feature type="compositionally biased region" description="Basic and acidic residues" evidence="4">
    <location>
        <begin position="3951"/>
        <end position="3961"/>
    </location>
</feature>
<protein>
    <recommendedName>
        <fullName evidence="6">Fibronectin type-III domain-containing protein</fullName>
    </recommendedName>
</protein>